<feature type="region of interest" description="Disordered" evidence="1">
    <location>
        <begin position="757"/>
        <end position="818"/>
    </location>
</feature>
<protein>
    <recommendedName>
        <fullName evidence="4">BACK domain-containing protein</fullName>
    </recommendedName>
</protein>
<dbReference type="PANTHER" id="PTHR24410">
    <property type="entry name" value="HL07962P-RELATED"/>
    <property type="match status" value="1"/>
</dbReference>
<organism evidence="2 3">
    <name type="scientific">Gonium pectorale</name>
    <name type="common">Green alga</name>
    <dbReference type="NCBI Taxonomy" id="33097"/>
    <lineage>
        <taxon>Eukaryota</taxon>
        <taxon>Viridiplantae</taxon>
        <taxon>Chlorophyta</taxon>
        <taxon>core chlorophytes</taxon>
        <taxon>Chlorophyceae</taxon>
        <taxon>CS clade</taxon>
        <taxon>Chlamydomonadales</taxon>
        <taxon>Volvocaceae</taxon>
        <taxon>Gonium</taxon>
    </lineage>
</organism>
<evidence type="ECO:0008006" key="4">
    <source>
        <dbReference type="Google" id="ProtNLM"/>
    </source>
</evidence>
<dbReference type="InterPro" id="IPR051481">
    <property type="entry name" value="BTB-POZ/Galectin-3-binding"/>
</dbReference>
<keyword evidence="3" id="KW-1185">Reference proteome</keyword>
<proteinExistence type="predicted"/>
<feature type="compositionally biased region" description="Basic and acidic residues" evidence="1">
    <location>
        <begin position="161"/>
        <end position="172"/>
    </location>
</feature>
<dbReference type="OrthoDB" id="558908at2759"/>
<accession>A0A150H4N3</accession>
<dbReference type="AlphaFoldDB" id="A0A150H4N3"/>
<feature type="region of interest" description="Disordered" evidence="1">
    <location>
        <begin position="576"/>
        <end position="598"/>
    </location>
</feature>
<feature type="region of interest" description="Disordered" evidence="1">
    <location>
        <begin position="1"/>
        <end position="25"/>
    </location>
</feature>
<evidence type="ECO:0000256" key="1">
    <source>
        <dbReference type="SAM" id="MobiDB-lite"/>
    </source>
</evidence>
<feature type="region of interest" description="Disordered" evidence="1">
    <location>
        <begin position="124"/>
        <end position="172"/>
    </location>
</feature>
<dbReference type="EMBL" id="LSYV01000002">
    <property type="protein sequence ID" value="KXZ57011.1"/>
    <property type="molecule type" value="Genomic_DNA"/>
</dbReference>
<dbReference type="Proteomes" id="UP000075714">
    <property type="component" value="Unassembled WGS sequence"/>
</dbReference>
<dbReference type="PANTHER" id="PTHR24410:SF23">
    <property type="entry name" value="BTB DOMAIN-CONTAINING PROTEIN-RELATED"/>
    <property type="match status" value="1"/>
</dbReference>
<dbReference type="STRING" id="33097.A0A150H4N3"/>
<feature type="compositionally biased region" description="Basic and acidic residues" evidence="1">
    <location>
        <begin position="809"/>
        <end position="818"/>
    </location>
</feature>
<evidence type="ECO:0000313" key="3">
    <source>
        <dbReference type="Proteomes" id="UP000075714"/>
    </source>
</evidence>
<feature type="compositionally biased region" description="Acidic residues" evidence="1">
    <location>
        <begin position="799"/>
        <end position="808"/>
    </location>
</feature>
<comment type="caution">
    <text evidence="2">The sequence shown here is derived from an EMBL/GenBank/DDBJ whole genome shotgun (WGS) entry which is preliminary data.</text>
</comment>
<evidence type="ECO:0000313" key="2">
    <source>
        <dbReference type="EMBL" id="KXZ57011.1"/>
    </source>
</evidence>
<feature type="region of interest" description="Disordered" evidence="1">
    <location>
        <begin position="68"/>
        <end position="112"/>
    </location>
</feature>
<reference evidence="3" key="1">
    <citation type="journal article" date="2016" name="Nat. Commun.">
        <title>The Gonium pectorale genome demonstrates co-option of cell cycle regulation during the evolution of multicellularity.</title>
        <authorList>
            <person name="Hanschen E.R."/>
            <person name="Marriage T.N."/>
            <person name="Ferris P.J."/>
            <person name="Hamaji T."/>
            <person name="Toyoda A."/>
            <person name="Fujiyama A."/>
            <person name="Neme R."/>
            <person name="Noguchi H."/>
            <person name="Minakuchi Y."/>
            <person name="Suzuki M."/>
            <person name="Kawai-Toyooka H."/>
            <person name="Smith D.R."/>
            <person name="Sparks H."/>
            <person name="Anderson J."/>
            <person name="Bakaric R."/>
            <person name="Luria V."/>
            <person name="Karger A."/>
            <person name="Kirschner M.W."/>
            <person name="Durand P.M."/>
            <person name="Michod R.E."/>
            <person name="Nozaki H."/>
            <person name="Olson B.J."/>
        </authorList>
    </citation>
    <scope>NUCLEOTIDE SEQUENCE [LARGE SCALE GENOMIC DNA]</scope>
    <source>
        <strain evidence="3">NIES-2863</strain>
    </source>
</reference>
<gene>
    <name evidence="2" type="ORF">GPECTOR_1g913</name>
</gene>
<sequence length="818" mass="86772">MKRRRKSDSCDGHAAENGFQSGPKFIGEPIRAHRLVLRCGSERFRAYMDRWERKSRRPVRVSAAFNNGAASDLDSPATVLDVPQPEINNNSHEEREENNTRPAEAGTPGEPQPAALAAATTAQLVGNPDPDTADTAASVGDAGDAPCPVTNPGSLPPDAADEVKGDNKQPHAHRDVAAHEESPTVAAVAAVTAAATAPNIGQTASAAGAGAAASMAKIADGLDPAADAAPAADAPVMAAAAAAAPAPASSALADTAPVAAAKSHKRPRPALQPQPEADVVDELGGLPELLVPLGREEELPAARRALRFLYTGDVPHVGFKEILLTRRLGGYMQLDGCAAACDAAYVGKLDAECRGCSAVVLDAYECWQAFPDDPSFAPVLAACTRHLVAHFRDAPAILNTMSDGACPGQAPVGSLIRQFTSLPPPAMEVLFASDDFATDSESSVLLLLAYWLDANPGRIAGVRSRLCRLIRVLHLSPPYLHHVLPSLSWFDATQRQRSALAALATTRKKEELRVLRTSLRAYEVDLGPDLRMEGEEERPPQGSQPACKWLAPPRAQCLATSPRVFRWSVSSEQLARAAREEAREPPAPPGSGGSRRSVKAVLAPRAAACADAAGGGGQEEPPGGVTHVVSHGLLWGVELCVSRHGPAHAMLSCYMPAFGAVAGFVDLSRCPVRLAVEYPSDPERDGRPLRRVLLQGPGLVPLGVRLSIKITSEAAFVRQISAAAAAGVEPDLMEPWQEFVQRDRTLRGEICFEAPEPRRATGSRPAAAARRHRRIAAPMPPMPEDEEDDELVMMVGRGEEDDDSEDGMEEHGHPWEDD</sequence>
<name>A0A150H4N3_GONPE</name>